<dbReference type="InterPro" id="IPR006094">
    <property type="entry name" value="Oxid_FAD_bind_N"/>
</dbReference>
<dbReference type="GO" id="GO:0009252">
    <property type="term" value="P:peptidoglycan biosynthetic process"/>
    <property type="evidence" value="ECO:0007669"/>
    <property type="project" value="UniProtKB-UniRule"/>
</dbReference>
<dbReference type="SUPFAM" id="SSF56176">
    <property type="entry name" value="FAD-binding/transporter-associated domain-like"/>
    <property type="match status" value="1"/>
</dbReference>
<keyword evidence="14 16" id="KW-0961">Cell wall biogenesis/degradation</keyword>
<dbReference type="SUPFAM" id="SSF56194">
    <property type="entry name" value="Uridine diphospho-N-Acetylenolpyruvylglucosamine reductase, MurB, C-terminal domain"/>
    <property type="match status" value="1"/>
</dbReference>
<keyword evidence="7 16" id="KW-0285">Flavoprotein</keyword>
<dbReference type="InterPro" id="IPR036635">
    <property type="entry name" value="MurB_C_sf"/>
</dbReference>
<keyword evidence="5 16" id="KW-0963">Cytoplasm</keyword>
<feature type="active site" description="Proton donor" evidence="16">
    <location>
        <position position="246"/>
    </location>
</feature>
<comment type="catalytic activity">
    <reaction evidence="15 16">
        <text>UDP-N-acetyl-alpha-D-muramate + NADP(+) = UDP-N-acetyl-3-O-(1-carboxyvinyl)-alpha-D-glucosamine + NADPH + H(+)</text>
        <dbReference type="Rhea" id="RHEA:12248"/>
        <dbReference type="ChEBI" id="CHEBI:15378"/>
        <dbReference type="ChEBI" id="CHEBI:57783"/>
        <dbReference type="ChEBI" id="CHEBI:58349"/>
        <dbReference type="ChEBI" id="CHEBI:68483"/>
        <dbReference type="ChEBI" id="CHEBI:70757"/>
        <dbReference type="EC" id="1.3.1.98"/>
    </reaction>
</comment>
<dbReference type="EMBL" id="MGGW01000020">
    <property type="protein sequence ID" value="OGM53859.1"/>
    <property type="molecule type" value="Genomic_DNA"/>
</dbReference>
<proteinExistence type="inferred from homology"/>
<organism evidence="18 19">
    <name type="scientific">Candidatus Woesebacteria bacterium RIFCSPHIGHO2_12_FULL_41_24</name>
    <dbReference type="NCBI Taxonomy" id="1802510"/>
    <lineage>
        <taxon>Bacteria</taxon>
        <taxon>Candidatus Woeseibacteriota</taxon>
    </lineage>
</organism>
<dbReference type="NCBIfam" id="TIGR00179">
    <property type="entry name" value="murB"/>
    <property type="match status" value="1"/>
</dbReference>
<feature type="active site" evidence="16">
    <location>
        <position position="356"/>
    </location>
</feature>
<keyword evidence="12 16" id="KW-0560">Oxidoreductase</keyword>
<dbReference type="UniPathway" id="UPA00219"/>
<dbReference type="HAMAP" id="MF_00037">
    <property type="entry name" value="MurB"/>
    <property type="match status" value="1"/>
</dbReference>
<evidence type="ECO:0000256" key="12">
    <source>
        <dbReference type="ARBA" id="ARBA00023002"/>
    </source>
</evidence>
<evidence type="ECO:0000313" key="19">
    <source>
        <dbReference type="Proteomes" id="UP000178603"/>
    </source>
</evidence>
<dbReference type="NCBIfam" id="NF000755">
    <property type="entry name" value="PRK00046.1"/>
    <property type="match status" value="1"/>
</dbReference>
<dbReference type="GO" id="GO:0008360">
    <property type="term" value="P:regulation of cell shape"/>
    <property type="evidence" value="ECO:0007669"/>
    <property type="project" value="UniProtKB-KW"/>
</dbReference>
<evidence type="ECO:0000256" key="15">
    <source>
        <dbReference type="ARBA" id="ARBA00048914"/>
    </source>
</evidence>
<dbReference type="GO" id="GO:0071949">
    <property type="term" value="F:FAD binding"/>
    <property type="evidence" value="ECO:0007669"/>
    <property type="project" value="InterPro"/>
</dbReference>
<dbReference type="Gene3D" id="3.30.465.10">
    <property type="match status" value="1"/>
</dbReference>
<comment type="caution">
    <text evidence="18">The sequence shown here is derived from an EMBL/GenBank/DDBJ whole genome shotgun (WGS) entry which is preliminary data.</text>
</comment>
<reference evidence="18 19" key="1">
    <citation type="journal article" date="2016" name="Nat. Commun.">
        <title>Thousands of microbial genomes shed light on interconnected biogeochemical processes in an aquifer system.</title>
        <authorList>
            <person name="Anantharaman K."/>
            <person name="Brown C.T."/>
            <person name="Hug L.A."/>
            <person name="Sharon I."/>
            <person name="Castelle C.J."/>
            <person name="Probst A.J."/>
            <person name="Thomas B.C."/>
            <person name="Singh A."/>
            <person name="Wilkins M.J."/>
            <person name="Karaoz U."/>
            <person name="Brodie E.L."/>
            <person name="Williams K.H."/>
            <person name="Hubbard S.S."/>
            <person name="Banfield J.F."/>
        </authorList>
    </citation>
    <scope>NUCLEOTIDE SEQUENCE [LARGE SCALE GENOMIC DNA]</scope>
</reference>
<comment type="subcellular location">
    <subcellularLocation>
        <location evidence="3 16">Cytoplasm</location>
    </subcellularLocation>
</comment>
<dbReference type="InterPro" id="IPR016166">
    <property type="entry name" value="FAD-bd_PCMH"/>
</dbReference>
<evidence type="ECO:0000256" key="13">
    <source>
        <dbReference type="ARBA" id="ARBA00023306"/>
    </source>
</evidence>
<dbReference type="InterPro" id="IPR036318">
    <property type="entry name" value="FAD-bd_PCMH-like_sf"/>
</dbReference>
<protein>
    <recommendedName>
        <fullName evidence="16">UDP-N-acetylenolpyruvoylglucosamine reductase</fullName>
        <ecNumber evidence="16">1.3.1.98</ecNumber>
    </recommendedName>
    <alternativeName>
        <fullName evidence="16">UDP-N-acetylmuramate dehydrogenase</fullName>
    </alternativeName>
</protein>
<evidence type="ECO:0000256" key="7">
    <source>
        <dbReference type="ARBA" id="ARBA00022630"/>
    </source>
</evidence>
<comment type="cofactor">
    <cofactor evidence="1 16">
        <name>FAD</name>
        <dbReference type="ChEBI" id="CHEBI:57692"/>
    </cofactor>
</comment>
<dbReference type="InterPro" id="IPR011601">
    <property type="entry name" value="MurB_C"/>
</dbReference>
<dbReference type="InterPro" id="IPR003170">
    <property type="entry name" value="MurB"/>
</dbReference>
<dbReference type="InterPro" id="IPR016167">
    <property type="entry name" value="FAD-bd_PCMH_sub1"/>
</dbReference>
<evidence type="ECO:0000256" key="1">
    <source>
        <dbReference type="ARBA" id="ARBA00001974"/>
    </source>
</evidence>
<comment type="pathway">
    <text evidence="4 16">Cell wall biogenesis; peptidoglycan biosynthesis.</text>
</comment>
<evidence type="ECO:0000256" key="3">
    <source>
        <dbReference type="ARBA" id="ARBA00004496"/>
    </source>
</evidence>
<feature type="active site" evidence="16">
    <location>
        <position position="164"/>
    </location>
</feature>
<dbReference type="GO" id="GO:0071555">
    <property type="term" value="P:cell wall organization"/>
    <property type="evidence" value="ECO:0007669"/>
    <property type="project" value="UniProtKB-KW"/>
</dbReference>
<evidence type="ECO:0000256" key="14">
    <source>
        <dbReference type="ARBA" id="ARBA00023316"/>
    </source>
</evidence>
<dbReference type="InterPro" id="IPR016169">
    <property type="entry name" value="FAD-bd_PCMH_sub2"/>
</dbReference>
<keyword evidence="9 16" id="KW-0521">NADP</keyword>
<dbReference type="AlphaFoldDB" id="A0A1F8AQT8"/>
<dbReference type="PROSITE" id="PS51387">
    <property type="entry name" value="FAD_PCMH"/>
    <property type="match status" value="1"/>
</dbReference>
<keyword evidence="13 16" id="KW-0131">Cell cycle</keyword>
<evidence type="ECO:0000256" key="2">
    <source>
        <dbReference type="ARBA" id="ARBA00003921"/>
    </source>
</evidence>
<evidence type="ECO:0000256" key="10">
    <source>
        <dbReference type="ARBA" id="ARBA00022960"/>
    </source>
</evidence>
<evidence type="ECO:0000256" key="5">
    <source>
        <dbReference type="ARBA" id="ARBA00022490"/>
    </source>
</evidence>
<feature type="domain" description="FAD-binding PCMH-type" evidence="17">
    <location>
        <begin position="16"/>
        <end position="188"/>
    </location>
</feature>
<keyword evidence="11 16" id="KW-0573">Peptidoglycan synthesis</keyword>
<dbReference type="PANTHER" id="PTHR21071">
    <property type="entry name" value="UDP-N-ACETYLENOLPYRUVOYLGLUCOSAMINE REDUCTASE"/>
    <property type="match status" value="1"/>
</dbReference>
<name>A0A1F8AQT8_9BACT</name>
<sequence>MKIITDYNLKRLNSFKVNIKTKYFVEIKKREDLREISKSSLLKVEKFHILGDGTNTLFTQNFDGLVIKISIPKKQILSDDTKEVLVKVNAGENWHKFVMWSVNNRLSGIEDLSLIPGTIGAAPVQNLAAYGQNFGAVTKEVEGISLDTNKLETITKNECKFYYRDSIFKHELKNKFFITSVSVKLSKTPHFSTDYFGSAPYESLKQELIKIVPDLNNLTPKIVAQAVTNLRRIKMPDWTKVGTAGSFFKNPVVTKNKYRQLLKVVPNLQAYPVNEMLYPDPDDPIFKMANYVKIPAGRLLDELGWKGKRIGNVGTFEKHALVIINHGNATGQEILEFSQKMQEDIYTNYDLKLEPEVNII</sequence>
<evidence type="ECO:0000256" key="16">
    <source>
        <dbReference type="HAMAP-Rule" id="MF_00037"/>
    </source>
</evidence>
<evidence type="ECO:0000256" key="8">
    <source>
        <dbReference type="ARBA" id="ARBA00022827"/>
    </source>
</evidence>
<comment type="function">
    <text evidence="2 16">Cell wall formation.</text>
</comment>
<dbReference type="PANTHER" id="PTHR21071:SF4">
    <property type="entry name" value="UDP-N-ACETYLENOLPYRUVOYLGLUCOSAMINE REDUCTASE"/>
    <property type="match status" value="1"/>
</dbReference>
<keyword evidence="6 16" id="KW-0132">Cell division</keyword>
<evidence type="ECO:0000256" key="4">
    <source>
        <dbReference type="ARBA" id="ARBA00004752"/>
    </source>
</evidence>
<dbReference type="Proteomes" id="UP000178603">
    <property type="component" value="Unassembled WGS sequence"/>
</dbReference>
<dbReference type="GO" id="GO:0051301">
    <property type="term" value="P:cell division"/>
    <property type="evidence" value="ECO:0007669"/>
    <property type="project" value="UniProtKB-KW"/>
</dbReference>
<dbReference type="Pfam" id="PF01565">
    <property type="entry name" value="FAD_binding_4"/>
    <property type="match status" value="1"/>
</dbReference>
<dbReference type="EC" id="1.3.1.98" evidence="16"/>
<gene>
    <name evidence="16" type="primary">murB</name>
    <name evidence="18" type="ORF">A3E44_05585</name>
</gene>
<keyword evidence="10 16" id="KW-0133">Cell shape</keyword>
<evidence type="ECO:0000256" key="9">
    <source>
        <dbReference type="ARBA" id="ARBA00022857"/>
    </source>
</evidence>
<dbReference type="Gene3D" id="3.90.78.10">
    <property type="entry name" value="UDP-N-acetylenolpyruvoylglucosamine reductase, C-terminal domain"/>
    <property type="match status" value="1"/>
</dbReference>
<evidence type="ECO:0000256" key="6">
    <source>
        <dbReference type="ARBA" id="ARBA00022618"/>
    </source>
</evidence>
<dbReference type="GO" id="GO:0005829">
    <property type="term" value="C:cytosol"/>
    <property type="evidence" value="ECO:0007669"/>
    <property type="project" value="TreeGrafter"/>
</dbReference>
<evidence type="ECO:0000256" key="11">
    <source>
        <dbReference type="ARBA" id="ARBA00022984"/>
    </source>
</evidence>
<keyword evidence="8 16" id="KW-0274">FAD</keyword>
<comment type="similarity">
    <text evidence="16">Belongs to the MurB family.</text>
</comment>
<accession>A0A1F8AQT8</accession>
<dbReference type="GO" id="GO:0008762">
    <property type="term" value="F:UDP-N-acetylmuramate dehydrogenase activity"/>
    <property type="evidence" value="ECO:0007669"/>
    <property type="project" value="UniProtKB-UniRule"/>
</dbReference>
<evidence type="ECO:0000313" key="18">
    <source>
        <dbReference type="EMBL" id="OGM53859.1"/>
    </source>
</evidence>
<dbReference type="Pfam" id="PF02873">
    <property type="entry name" value="MurB_C"/>
    <property type="match status" value="1"/>
</dbReference>
<evidence type="ECO:0000259" key="17">
    <source>
        <dbReference type="PROSITE" id="PS51387"/>
    </source>
</evidence>
<dbReference type="Gene3D" id="3.30.43.10">
    <property type="entry name" value="Uridine Diphospho-n-acetylenolpyruvylglucosamine Reductase, domain 2"/>
    <property type="match status" value="1"/>
</dbReference>